<gene>
    <name evidence="7" type="ORF">DVZ84_07860</name>
</gene>
<accession>A0A369VBU4</accession>
<keyword evidence="2" id="KW-1003">Cell membrane</keyword>
<name>A0A369VBU4_9ACTN</name>
<dbReference type="Proteomes" id="UP000253742">
    <property type="component" value="Unassembled WGS sequence"/>
</dbReference>
<feature type="transmembrane region" description="Helical" evidence="6">
    <location>
        <begin position="54"/>
        <end position="76"/>
    </location>
</feature>
<protein>
    <submittedName>
        <fullName evidence="7">UPF0104 family protein</fullName>
    </submittedName>
</protein>
<sequence length="322" mass="34046">MTSAEPAPGNRSTRDRVVRGLLFAAVAVSLVFTLRGMDPDHLWTALAAADPRWLAVAVLANVASQVTRALGWNAMFTESRIRFPLLVRIEFAVQAAAAVSPEGVGEFVRVGYLLREGVTRTVTVTLMLVRKFFSSLGLVPFLVVLWWPGSGVPGWAVAVAWAYLAVLTVESVLIVRVARTPSGPAREGRLRRIVFDARTSLGPVRHPRVFSEVGAAGVATRGLDLVAATAVAKALGLELSAAVLVLVLLSIEVSNILPTLPGQLGTFEAAVLGATAGVLGQAEGLAFALVFHAQQVLPQIPLGMMAMAGNSLLRDRSEQDSG</sequence>
<evidence type="ECO:0000256" key="2">
    <source>
        <dbReference type="ARBA" id="ARBA00022475"/>
    </source>
</evidence>
<organism evidence="7 8">
    <name type="scientific">Streptomyces parvulus</name>
    <dbReference type="NCBI Taxonomy" id="146923"/>
    <lineage>
        <taxon>Bacteria</taxon>
        <taxon>Bacillati</taxon>
        <taxon>Actinomycetota</taxon>
        <taxon>Actinomycetes</taxon>
        <taxon>Kitasatosporales</taxon>
        <taxon>Streptomycetaceae</taxon>
        <taxon>Streptomyces</taxon>
    </lineage>
</organism>
<dbReference type="PANTHER" id="PTHR39087">
    <property type="entry name" value="UPF0104 MEMBRANE PROTEIN MJ1595"/>
    <property type="match status" value="1"/>
</dbReference>
<keyword evidence="5 6" id="KW-0472">Membrane</keyword>
<feature type="transmembrane region" description="Helical" evidence="6">
    <location>
        <begin position="155"/>
        <end position="178"/>
    </location>
</feature>
<evidence type="ECO:0000313" key="8">
    <source>
        <dbReference type="Proteomes" id="UP000253742"/>
    </source>
</evidence>
<dbReference type="InterPro" id="IPR022791">
    <property type="entry name" value="L-PG_synthase/AglD"/>
</dbReference>
<dbReference type="OrthoDB" id="4333253at2"/>
<dbReference type="AlphaFoldDB" id="A0A369VBU4"/>
<proteinExistence type="predicted"/>
<dbReference type="PANTHER" id="PTHR39087:SF2">
    <property type="entry name" value="UPF0104 MEMBRANE PROTEIN MJ1595"/>
    <property type="match status" value="1"/>
</dbReference>
<evidence type="ECO:0000256" key="3">
    <source>
        <dbReference type="ARBA" id="ARBA00022692"/>
    </source>
</evidence>
<feature type="transmembrane region" description="Helical" evidence="6">
    <location>
        <begin position="17"/>
        <end position="34"/>
    </location>
</feature>
<dbReference type="Pfam" id="PF03706">
    <property type="entry name" value="LPG_synthase_TM"/>
    <property type="match status" value="1"/>
</dbReference>
<dbReference type="EMBL" id="QQBH01000004">
    <property type="protein sequence ID" value="RDD89933.1"/>
    <property type="molecule type" value="Genomic_DNA"/>
</dbReference>
<evidence type="ECO:0000256" key="6">
    <source>
        <dbReference type="SAM" id="Phobius"/>
    </source>
</evidence>
<keyword evidence="4 6" id="KW-1133">Transmembrane helix</keyword>
<feature type="transmembrane region" description="Helical" evidence="6">
    <location>
        <begin position="132"/>
        <end position="149"/>
    </location>
</feature>
<evidence type="ECO:0000256" key="5">
    <source>
        <dbReference type="ARBA" id="ARBA00023136"/>
    </source>
</evidence>
<dbReference type="RefSeq" id="WP_114528053.1">
    <property type="nucleotide sequence ID" value="NZ_JBIBID010000006.1"/>
</dbReference>
<reference evidence="7 8" key="1">
    <citation type="submission" date="2018-07" db="EMBL/GenBank/DDBJ databases">
        <title>Genome guided investigation of antibiotics producing actinomycetales strain isolated from a Macau mangrove ecosystem.</title>
        <authorList>
            <person name="Hu D."/>
        </authorList>
    </citation>
    <scope>NUCLEOTIDE SEQUENCE [LARGE SCALE GENOMIC DNA]</scope>
    <source>
        <strain evidence="7 8">2297</strain>
    </source>
</reference>
<dbReference type="GO" id="GO:0005886">
    <property type="term" value="C:plasma membrane"/>
    <property type="evidence" value="ECO:0007669"/>
    <property type="project" value="UniProtKB-SubCell"/>
</dbReference>
<evidence type="ECO:0000313" key="7">
    <source>
        <dbReference type="EMBL" id="RDD89933.1"/>
    </source>
</evidence>
<comment type="subcellular location">
    <subcellularLocation>
        <location evidence="1">Cell membrane</location>
        <topology evidence="1">Multi-pass membrane protein</topology>
    </subcellularLocation>
</comment>
<evidence type="ECO:0000256" key="4">
    <source>
        <dbReference type="ARBA" id="ARBA00022989"/>
    </source>
</evidence>
<comment type="caution">
    <text evidence="7">The sequence shown here is derived from an EMBL/GenBank/DDBJ whole genome shotgun (WGS) entry which is preliminary data.</text>
</comment>
<keyword evidence="3 6" id="KW-0812">Transmembrane</keyword>
<evidence type="ECO:0000256" key="1">
    <source>
        <dbReference type="ARBA" id="ARBA00004651"/>
    </source>
</evidence>